<reference evidence="3" key="1">
    <citation type="submission" date="2022-12" db="EMBL/GenBank/DDBJ databases">
        <authorList>
            <person name="Ruckert C."/>
            <person name="Busche T."/>
            <person name="Kalinowski J."/>
            <person name="Wittmann C."/>
        </authorList>
    </citation>
    <scope>NUCLEOTIDE SEQUENCE</scope>
    <source>
        <strain evidence="3">DSM 40467</strain>
    </source>
</reference>
<dbReference type="RefSeq" id="WP_269664205.1">
    <property type="nucleotide sequence ID" value="NZ_CP114413.1"/>
</dbReference>
<feature type="domain" description="eCIS core" evidence="2">
    <location>
        <begin position="79"/>
        <end position="156"/>
    </location>
</feature>
<evidence type="ECO:0000259" key="2">
    <source>
        <dbReference type="Pfam" id="PF13699"/>
    </source>
</evidence>
<dbReference type="Pfam" id="PF13699">
    <property type="entry name" value="eCIS_core"/>
    <property type="match status" value="1"/>
</dbReference>
<dbReference type="Proteomes" id="UP001164439">
    <property type="component" value="Chromosome"/>
</dbReference>
<feature type="region of interest" description="Disordered" evidence="1">
    <location>
        <begin position="1"/>
        <end position="21"/>
    </location>
</feature>
<gene>
    <name evidence="3" type="ORF">STRCI_008343</name>
</gene>
<evidence type="ECO:0000256" key="1">
    <source>
        <dbReference type="SAM" id="MobiDB-lite"/>
    </source>
</evidence>
<keyword evidence="4" id="KW-1185">Reference proteome</keyword>
<accession>A0ABY7KV23</accession>
<dbReference type="EMBL" id="CP114413">
    <property type="protein sequence ID" value="WAZ26719.1"/>
    <property type="molecule type" value="Genomic_DNA"/>
</dbReference>
<organism evidence="3 4">
    <name type="scientific">Streptomyces cinnabarinus</name>
    <dbReference type="NCBI Taxonomy" id="67287"/>
    <lineage>
        <taxon>Bacteria</taxon>
        <taxon>Bacillati</taxon>
        <taxon>Actinomycetota</taxon>
        <taxon>Actinomycetes</taxon>
        <taxon>Kitasatosporales</taxon>
        <taxon>Streptomycetaceae</taxon>
        <taxon>Streptomyces</taxon>
    </lineage>
</organism>
<protein>
    <submittedName>
        <fullName evidence="3">DUF4157 domain-containing protein</fullName>
    </submittedName>
</protein>
<sequence>MRASTAGRLQPRLVAGSSGDAFEQEADRMAERVLGMAASVSPPQPQGREAGVQRTTAVPAGVSALPAEVDDVMRSPGQPLDPAMRAFMEERFGRDFSGVRVHTDAAAARSARSVQALAYTVGRHIAFSAGAFSPATHEGRRLLAHELTHVTQQTDAHGGARNQTAALRVQRQQLPRKTPEQLDSELTAAKSEGRWGDVATILNDMSDADIIARVAADRLPKPDRGRLRAAIPEWAHRVRGAVLSVDYNEALAARDYKAAAIAVNGFDDAGIRGRMASLDASVVVDIYNGAVQAMSGVSLRRVLDALRDRYQQASTDPLGTKTMTVVAMMQAAGVDAATALAFVRLQLGLVPDSTGEKKTQTTEDVAEDVGHMLAAAAVIPPQLEAGNLAHSLIGGVYVALNPVSFYDLPIAAYAARLANMFKAPGSTKDLLMNLNMRPDIVDLTRTQIYEIKPFTSQALAVAEMRDYIILMDGILKQSVFRPGSPHNPGTTMALPFTDKGQNGVLIWGCPVPGAILYRFLPKKEEPKAEQERAKLHEPGSQYAASVSAAAAVAVPLVIVGHGAMAALGGYEVLMGMLTAALRFAGQALPRVTAAGSAGAGQALPRAAAAAGAAAAAVKAGEGPRER</sequence>
<dbReference type="InterPro" id="IPR025295">
    <property type="entry name" value="eCIS_core_dom"/>
</dbReference>
<evidence type="ECO:0000313" key="3">
    <source>
        <dbReference type="EMBL" id="WAZ26719.1"/>
    </source>
</evidence>
<name>A0ABY7KV23_9ACTN</name>
<evidence type="ECO:0000313" key="4">
    <source>
        <dbReference type="Proteomes" id="UP001164439"/>
    </source>
</evidence>
<proteinExistence type="predicted"/>